<organism evidence="4 5">
    <name type="scientific">Nitratireductor basaltis</name>
    <dbReference type="NCBI Taxonomy" id="472175"/>
    <lineage>
        <taxon>Bacteria</taxon>
        <taxon>Pseudomonadati</taxon>
        <taxon>Pseudomonadota</taxon>
        <taxon>Alphaproteobacteria</taxon>
        <taxon>Hyphomicrobiales</taxon>
        <taxon>Phyllobacteriaceae</taxon>
        <taxon>Nitratireductor</taxon>
    </lineage>
</organism>
<dbReference type="Proteomes" id="UP000053675">
    <property type="component" value="Unassembled WGS sequence"/>
</dbReference>
<dbReference type="InterPro" id="IPR043130">
    <property type="entry name" value="CDP-OH_PTrfase_TM_dom"/>
</dbReference>
<dbReference type="STRING" id="472175.EL18_02250"/>
<dbReference type="EMBL" id="JMQM01000001">
    <property type="protein sequence ID" value="KFB11205.1"/>
    <property type="molecule type" value="Genomic_DNA"/>
</dbReference>
<reference evidence="4 5" key="1">
    <citation type="submission" date="2014-05" db="EMBL/GenBank/DDBJ databases">
        <title>Draft Genome Sequence of Nitratireductor basaltis Strain UMTGB225, A Marine Bacterium Isolated from Green Barrel Tunicate.</title>
        <authorList>
            <person name="Gan H.Y."/>
        </authorList>
    </citation>
    <scope>NUCLEOTIDE SEQUENCE [LARGE SCALE GENOMIC DNA]</scope>
    <source>
        <strain evidence="4 5">UMTGB225</strain>
    </source>
</reference>
<feature type="transmembrane region" description="Helical" evidence="3">
    <location>
        <begin position="148"/>
        <end position="167"/>
    </location>
</feature>
<keyword evidence="1 2" id="KW-0808">Transferase</keyword>
<proteinExistence type="inferred from homology"/>
<dbReference type="Gene3D" id="1.20.120.1760">
    <property type="match status" value="1"/>
</dbReference>
<dbReference type="InterPro" id="IPR048254">
    <property type="entry name" value="CDP_ALCOHOL_P_TRANSF_CS"/>
</dbReference>
<accession>A0A084UE19</accession>
<name>A0A084UE19_9HYPH</name>
<protein>
    <recommendedName>
        <fullName evidence="6">CDP-alcohol phosphatidyltransferase</fullName>
    </recommendedName>
</protein>
<dbReference type="Pfam" id="PF01066">
    <property type="entry name" value="CDP-OH_P_transf"/>
    <property type="match status" value="1"/>
</dbReference>
<gene>
    <name evidence="4" type="ORF">EL18_02250</name>
</gene>
<dbReference type="InterPro" id="IPR000462">
    <property type="entry name" value="CDP-OH_P_trans"/>
</dbReference>
<feature type="transmembrane region" description="Helical" evidence="3">
    <location>
        <begin position="30"/>
        <end position="60"/>
    </location>
</feature>
<keyword evidence="3" id="KW-1133">Transmembrane helix</keyword>
<dbReference type="GO" id="GO:0008654">
    <property type="term" value="P:phospholipid biosynthetic process"/>
    <property type="evidence" value="ECO:0007669"/>
    <property type="project" value="InterPro"/>
</dbReference>
<dbReference type="PATRIC" id="fig|472175.3.peg.2239"/>
<dbReference type="eggNOG" id="COG0558">
    <property type="taxonomic scope" value="Bacteria"/>
</dbReference>
<dbReference type="GO" id="GO:0016020">
    <property type="term" value="C:membrane"/>
    <property type="evidence" value="ECO:0007669"/>
    <property type="project" value="InterPro"/>
</dbReference>
<dbReference type="PROSITE" id="PS00379">
    <property type="entry name" value="CDP_ALCOHOL_P_TRANSF"/>
    <property type="match status" value="1"/>
</dbReference>
<keyword evidence="3" id="KW-0812">Transmembrane</keyword>
<sequence length="201" mass="21421">MIDGIARRGLDPLLQATASLLARARVSANVITWIAFGTGLAAAAAIISGYFITAFLLILLSRLGDGLDGAVARINGKTDLGGYLDIVLDFVFYGAIPLAFILHDPAANAVPGAVLLFAFYANGASFLAFSIMAEKRKMSGEARGEKSFFFTTGLAEAGETLIAFSLACFMPQWFAVIAYIFAAMTIYTTISRIALAMRDLR</sequence>
<evidence type="ECO:0000313" key="5">
    <source>
        <dbReference type="Proteomes" id="UP000053675"/>
    </source>
</evidence>
<feature type="transmembrane region" description="Helical" evidence="3">
    <location>
        <begin position="109"/>
        <end position="128"/>
    </location>
</feature>
<dbReference type="OrthoDB" id="9790577at2"/>
<comment type="caution">
    <text evidence="4">The sequence shown here is derived from an EMBL/GenBank/DDBJ whole genome shotgun (WGS) entry which is preliminary data.</text>
</comment>
<evidence type="ECO:0000256" key="1">
    <source>
        <dbReference type="ARBA" id="ARBA00022679"/>
    </source>
</evidence>
<comment type="similarity">
    <text evidence="2">Belongs to the CDP-alcohol phosphatidyltransferase class-I family.</text>
</comment>
<dbReference type="RefSeq" id="WP_036482878.1">
    <property type="nucleotide sequence ID" value="NZ_JMQM01000001.1"/>
</dbReference>
<evidence type="ECO:0000256" key="3">
    <source>
        <dbReference type="SAM" id="Phobius"/>
    </source>
</evidence>
<keyword evidence="5" id="KW-1185">Reference proteome</keyword>
<keyword evidence="3" id="KW-0472">Membrane</keyword>
<evidence type="ECO:0000313" key="4">
    <source>
        <dbReference type="EMBL" id="KFB11205.1"/>
    </source>
</evidence>
<dbReference type="GO" id="GO:0016780">
    <property type="term" value="F:phosphotransferase activity, for other substituted phosphate groups"/>
    <property type="evidence" value="ECO:0007669"/>
    <property type="project" value="InterPro"/>
</dbReference>
<feature type="transmembrane region" description="Helical" evidence="3">
    <location>
        <begin position="80"/>
        <end position="103"/>
    </location>
</feature>
<feature type="transmembrane region" description="Helical" evidence="3">
    <location>
        <begin position="173"/>
        <end position="195"/>
    </location>
</feature>
<evidence type="ECO:0000256" key="2">
    <source>
        <dbReference type="RuleBase" id="RU003750"/>
    </source>
</evidence>
<dbReference type="AlphaFoldDB" id="A0A084UE19"/>
<evidence type="ECO:0008006" key="6">
    <source>
        <dbReference type="Google" id="ProtNLM"/>
    </source>
</evidence>